<proteinExistence type="predicted"/>
<dbReference type="PANTHER" id="PTHR15503">
    <property type="entry name" value="LDOC1 RELATED"/>
    <property type="match status" value="1"/>
</dbReference>
<dbReference type="Gene3D" id="3.10.10.10">
    <property type="entry name" value="HIV Type 1 Reverse Transcriptase, subunit A, domain 1"/>
    <property type="match status" value="1"/>
</dbReference>
<dbReference type="EMBL" id="QGNW01000604">
    <property type="protein sequence ID" value="RVW67100.1"/>
    <property type="molecule type" value="Genomic_DNA"/>
</dbReference>
<dbReference type="InterPro" id="IPR032567">
    <property type="entry name" value="RTL1-rel"/>
</dbReference>
<dbReference type="Pfam" id="PF24626">
    <property type="entry name" value="SH3_Tf2-1"/>
    <property type="match status" value="1"/>
</dbReference>
<gene>
    <name evidence="2" type="ORF">CK203_063187</name>
</gene>
<reference evidence="2 3" key="1">
    <citation type="journal article" date="2018" name="PLoS Genet.">
        <title>Population sequencing reveals clonal diversity and ancestral inbreeding in the grapevine cultivar Chardonnay.</title>
        <authorList>
            <person name="Roach M.J."/>
            <person name="Johnson D.L."/>
            <person name="Bohlmann J."/>
            <person name="van Vuuren H.J."/>
            <person name="Jones S.J."/>
            <person name="Pretorius I.S."/>
            <person name="Schmidt S.A."/>
            <person name="Borneman A.R."/>
        </authorList>
    </citation>
    <scope>NUCLEOTIDE SEQUENCE [LARGE SCALE GENOMIC DNA]</scope>
    <source>
        <strain evidence="3">cv. Chardonnay</strain>
        <tissue evidence="2">Leaf</tissue>
    </source>
</reference>
<evidence type="ECO:0000313" key="2">
    <source>
        <dbReference type="EMBL" id="RVW67100.1"/>
    </source>
</evidence>
<evidence type="ECO:0000259" key="1">
    <source>
        <dbReference type="Pfam" id="PF24626"/>
    </source>
</evidence>
<protein>
    <recommendedName>
        <fullName evidence="1">Tf2-1-like SH3-like domain-containing protein</fullName>
    </recommendedName>
</protein>
<dbReference type="SUPFAM" id="SSF56672">
    <property type="entry name" value="DNA/RNA polymerases"/>
    <property type="match status" value="1"/>
</dbReference>
<dbReference type="InterPro" id="IPR043128">
    <property type="entry name" value="Rev_trsase/Diguanyl_cyclase"/>
</dbReference>
<name>A0A438G4G4_VITVI</name>
<dbReference type="Gene3D" id="3.30.70.270">
    <property type="match status" value="1"/>
</dbReference>
<dbReference type="InterPro" id="IPR021109">
    <property type="entry name" value="Peptidase_aspartic_dom_sf"/>
</dbReference>
<dbReference type="Gene3D" id="2.40.70.10">
    <property type="entry name" value="Acid Proteases"/>
    <property type="match status" value="1"/>
</dbReference>
<organism evidence="2 3">
    <name type="scientific">Vitis vinifera</name>
    <name type="common">Grape</name>
    <dbReference type="NCBI Taxonomy" id="29760"/>
    <lineage>
        <taxon>Eukaryota</taxon>
        <taxon>Viridiplantae</taxon>
        <taxon>Streptophyta</taxon>
        <taxon>Embryophyta</taxon>
        <taxon>Tracheophyta</taxon>
        <taxon>Spermatophyta</taxon>
        <taxon>Magnoliopsida</taxon>
        <taxon>eudicotyledons</taxon>
        <taxon>Gunneridae</taxon>
        <taxon>Pentapetalae</taxon>
        <taxon>rosids</taxon>
        <taxon>Vitales</taxon>
        <taxon>Vitaceae</taxon>
        <taxon>Viteae</taxon>
        <taxon>Vitis</taxon>
    </lineage>
</organism>
<dbReference type="Proteomes" id="UP000288805">
    <property type="component" value="Unassembled WGS sequence"/>
</dbReference>
<accession>A0A438G4G4</accession>
<dbReference type="InterPro" id="IPR056924">
    <property type="entry name" value="SH3_Tf2-1"/>
</dbReference>
<dbReference type="PANTHER" id="PTHR15503:SF22">
    <property type="entry name" value="TRANSPOSON TY3-I GAG POLYPROTEIN"/>
    <property type="match status" value="1"/>
</dbReference>
<feature type="domain" description="Tf2-1-like SH3-like" evidence="1">
    <location>
        <begin position="658"/>
        <end position="720"/>
    </location>
</feature>
<comment type="caution">
    <text evidence="2">The sequence shown here is derived from an EMBL/GenBank/DDBJ whole genome shotgun (WGS) entry which is preliminary data.</text>
</comment>
<dbReference type="InterPro" id="IPR043502">
    <property type="entry name" value="DNA/RNA_pol_sf"/>
</dbReference>
<dbReference type="AlphaFoldDB" id="A0A438G4G4"/>
<evidence type="ECO:0000313" key="3">
    <source>
        <dbReference type="Proteomes" id="UP000288805"/>
    </source>
</evidence>
<dbReference type="CDD" id="cd00303">
    <property type="entry name" value="retropepsin_like"/>
    <property type="match status" value="1"/>
</dbReference>
<sequence>MTASQREDHAKWILGVGEIKGGWIVMDETRGVWELGKLKKRLLLHFRPTQEGTLYEQFLVVRQEGTVAAYQREFEILANLLKEIYEVMESPFMNGLLPKTKAMVVSKKTKNQRHEILMKRLTKSELQAHREKGLCFKCDEKFSPDHHYKKELRVLLVHKDQKKEDNQFDSRAIVEPSLIELKDAVELSLNFVVGLTMSGTMKINRTIGLKETIILVNNGATHNFLSLNLVQRLALPLTTTTNYKVVMGTEISVKRKGVYRGVCISMQGLIVVEDFLPLELGSELLKGDLSLSRTKVSLKAMARALQHHGQGVWVELCQISTNSGSSEGVHEVLKAIKEVLAQHQRVFGLMIELPPSCDIDHAIQLIPGGSPANVRPYRGWRFCVDYYALNKVTILDRFPILVINELLDELHGTIISSKLDLPPDSSPTTRYPQNDVSHPRRFHPTLHCGTNASGYGLGVVLMQGQRPVAYFGQSGVVNESYQKWVTKLFGYNFEIQFQPGLENKAANALSRIPISMELATLTVPSRLDTSCLSSIFFGPWPSLQGHLVLPKVSPLIPALLQEGHASVVGMKNDIKEFVEECLVCQQNKVLTLSPASLRARPPPLLCYGSDSTSVLAMHQLLQERDLILNELKDHLCRAQSKMKSFANAHRHAVQFKVGDFVYLKLHPYRLRSLARRNEKFSARYFSPYKVLQQIGPIAYKLELPSSATIHPVFHDSYLKQALGSTDLCQSLPPSLANDLEWLVEPN</sequence>